<dbReference type="SUPFAM" id="SSF55729">
    <property type="entry name" value="Acyl-CoA N-acyltransferases (Nat)"/>
    <property type="match status" value="1"/>
</dbReference>
<dbReference type="Gene3D" id="3.40.630.30">
    <property type="match status" value="1"/>
</dbReference>
<organism evidence="5 6">
    <name type="scientific">Papaver nudicaule</name>
    <name type="common">Iceland poppy</name>
    <dbReference type="NCBI Taxonomy" id="74823"/>
    <lineage>
        <taxon>Eukaryota</taxon>
        <taxon>Viridiplantae</taxon>
        <taxon>Streptophyta</taxon>
        <taxon>Embryophyta</taxon>
        <taxon>Tracheophyta</taxon>
        <taxon>Spermatophyta</taxon>
        <taxon>Magnoliopsida</taxon>
        <taxon>Ranunculales</taxon>
        <taxon>Papaveraceae</taxon>
        <taxon>Papaveroideae</taxon>
        <taxon>Papaver</taxon>
    </lineage>
</organism>
<reference evidence="5" key="1">
    <citation type="submission" date="2022-03" db="EMBL/GenBank/DDBJ databases">
        <title>A functionally conserved STORR gene fusion in Papaver species that diverged 16.8 million years ago.</title>
        <authorList>
            <person name="Catania T."/>
        </authorList>
    </citation>
    <scope>NUCLEOTIDE SEQUENCE</scope>
    <source>
        <strain evidence="5">S-191538</strain>
    </source>
</reference>
<sequence length="199" mass="22645">MCSYIGTATLADIPEIKACDLVCFPEEDPVTYSSLFKDSILSPHRVVYVAEYDGRIAGYVVVKMLEDELAGEEEKECRQGYILCLGVHPTYRNLGIATKLMTAAENAMVQEYHFEYVYLHVRVSNHAAINLYAKILGYQIHDTAAKFNIEGEEAYVMRKQLQGKQPHFLGHRFTHGDGFFWTKASLVLGWLLEKLFIAR</sequence>
<dbReference type="PANTHER" id="PTHR23091:SF4">
    <property type="entry name" value="N-TERMINAL AMINO-ACID N(ALPHA)-ACETYLTRANSFERASE NATA"/>
    <property type="match status" value="1"/>
</dbReference>
<dbReference type="InterPro" id="IPR016181">
    <property type="entry name" value="Acyl_CoA_acyltransferase"/>
</dbReference>
<dbReference type="Pfam" id="PF00583">
    <property type="entry name" value="Acetyltransf_1"/>
    <property type="match status" value="1"/>
</dbReference>
<evidence type="ECO:0000256" key="3">
    <source>
        <dbReference type="ARBA" id="ARBA00025786"/>
    </source>
</evidence>
<accession>A0AA41RNP1</accession>
<dbReference type="PROSITE" id="PS51186">
    <property type="entry name" value="GNAT"/>
    <property type="match status" value="1"/>
</dbReference>
<dbReference type="PANTHER" id="PTHR23091">
    <property type="entry name" value="N-TERMINAL ACETYLTRANSFERASE"/>
    <property type="match status" value="1"/>
</dbReference>
<dbReference type="EMBL" id="JAJJMA010007533">
    <property type="protein sequence ID" value="MCL7022051.1"/>
    <property type="molecule type" value="Genomic_DNA"/>
</dbReference>
<keyword evidence="2" id="KW-0012">Acyltransferase</keyword>
<evidence type="ECO:0000313" key="6">
    <source>
        <dbReference type="Proteomes" id="UP001177140"/>
    </source>
</evidence>
<dbReference type="InterPro" id="IPR045047">
    <property type="entry name" value="Ard1-like"/>
</dbReference>
<keyword evidence="6" id="KW-1185">Reference proteome</keyword>
<dbReference type="GO" id="GO:0031415">
    <property type="term" value="C:NatA complex"/>
    <property type="evidence" value="ECO:0007669"/>
    <property type="project" value="InterPro"/>
</dbReference>
<evidence type="ECO:0000259" key="4">
    <source>
        <dbReference type="PROSITE" id="PS51186"/>
    </source>
</evidence>
<dbReference type="AlphaFoldDB" id="A0AA41RNP1"/>
<comment type="caution">
    <text evidence="5">The sequence shown here is derived from an EMBL/GenBank/DDBJ whole genome shotgun (WGS) entry which is preliminary data.</text>
</comment>
<dbReference type="CDD" id="cd04301">
    <property type="entry name" value="NAT_SF"/>
    <property type="match status" value="1"/>
</dbReference>
<evidence type="ECO:0000256" key="1">
    <source>
        <dbReference type="ARBA" id="ARBA00022679"/>
    </source>
</evidence>
<dbReference type="InterPro" id="IPR000182">
    <property type="entry name" value="GNAT_dom"/>
</dbReference>
<evidence type="ECO:0000256" key="2">
    <source>
        <dbReference type="ARBA" id="ARBA00023315"/>
    </source>
</evidence>
<dbReference type="GO" id="GO:1990189">
    <property type="term" value="F:protein N-terminal-serine acetyltransferase activity"/>
    <property type="evidence" value="ECO:0007669"/>
    <property type="project" value="TreeGrafter"/>
</dbReference>
<proteinExistence type="inferred from homology"/>
<protein>
    <recommendedName>
        <fullName evidence="4">N-acetyltransferase domain-containing protein</fullName>
    </recommendedName>
</protein>
<feature type="domain" description="N-acetyltransferase" evidence="4">
    <location>
        <begin position="3"/>
        <end position="162"/>
    </location>
</feature>
<keyword evidence="1" id="KW-0808">Transferase</keyword>
<dbReference type="Proteomes" id="UP001177140">
    <property type="component" value="Unassembled WGS sequence"/>
</dbReference>
<gene>
    <name evidence="5" type="ORF">MKW94_026494</name>
</gene>
<name>A0AA41RNP1_PAPNU</name>
<comment type="similarity">
    <text evidence="3">Belongs to the acetyltransferase family. ARD1 subfamily.</text>
</comment>
<evidence type="ECO:0000313" key="5">
    <source>
        <dbReference type="EMBL" id="MCL7022051.1"/>
    </source>
</evidence>
<dbReference type="GO" id="GO:1990190">
    <property type="term" value="F:protein-N-terminal-glutamate acetyltransferase activity"/>
    <property type="evidence" value="ECO:0007669"/>
    <property type="project" value="TreeGrafter"/>
</dbReference>